<organism evidence="1 2">
    <name type="scientific">Antrodiella citrinella</name>
    <dbReference type="NCBI Taxonomy" id="2447956"/>
    <lineage>
        <taxon>Eukaryota</taxon>
        <taxon>Fungi</taxon>
        <taxon>Dikarya</taxon>
        <taxon>Basidiomycota</taxon>
        <taxon>Agaricomycotina</taxon>
        <taxon>Agaricomycetes</taxon>
        <taxon>Polyporales</taxon>
        <taxon>Steccherinaceae</taxon>
        <taxon>Antrodiella</taxon>
    </lineage>
</organism>
<name>A0A4S4M5H5_9APHY</name>
<dbReference type="EMBL" id="SGPM01000499">
    <property type="protein sequence ID" value="THH20265.1"/>
    <property type="molecule type" value="Genomic_DNA"/>
</dbReference>
<dbReference type="AlphaFoldDB" id="A0A4S4M5H5"/>
<protein>
    <submittedName>
        <fullName evidence="1">Uncharacterized protein</fullName>
    </submittedName>
</protein>
<gene>
    <name evidence="1" type="ORF">EUX98_g8614</name>
</gene>
<dbReference type="OrthoDB" id="2753739at2759"/>
<keyword evidence="2" id="KW-1185">Reference proteome</keyword>
<comment type="caution">
    <text evidence="1">The sequence shown here is derived from an EMBL/GenBank/DDBJ whole genome shotgun (WGS) entry which is preliminary data.</text>
</comment>
<evidence type="ECO:0000313" key="2">
    <source>
        <dbReference type="Proteomes" id="UP000308730"/>
    </source>
</evidence>
<sequence>MSFTTPSPSPPLPIEIWERIIDFVAGGDDDSQHSLLHCFLVCRACVPRCRFRLGPRSVSLRSRDDFMHFSALLAVYPHSASKLHKLYIHGPKLLTILDVNLTQQHPDLIKLYSKFKLEPEELDEEAGFHGWVPDEGIKLIRVSFLHLAQVSRLAYATRARKVWLDGCPLWMPISNSTFNRPPPRNTLLTVTQMELTFKSWSELLAMPTGWFSAYSNLYELEIVIDKLDSFPQGWSHLCALFQRCVKFELESQLSTYSHCLMYT</sequence>
<accession>A0A4S4M5H5</accession>
<proteinExistence type="predicted"/>
<reference evidence="1 2" key="1">
    <citation type="submission" date="2019-02" db="EMBL/GenBank/DDBJ databases">
        <title>Genome sequencing of the rare red list fungi Antrodiella citrinella (Flaviporus citrinellus).</title>
        <authorList>
            <person name="Buettner E."/>
            <person name="Kellner H."/>
        </authorList>
    </citation>
    <scope>NUCLEOTIDE SEQUENCE [LARGE SCALE GENOMIC DNA]</scope>
    <source>
        <strain evidence="1 2">DSM 108506</strain>
    </source>
</reference>
<dbReference type="Proteomes" id="UP000308730">
    <property type="component" value="Unassembled WGS sequence"/>
</dbReference>
<evidence type="ECO:0000313" key="1">
    <source>
        <dbReference type="EMBL" id="THH20265.1"/>
    </source>
</evidence>